<keyword evidence="7" id="KW-0325">Glycoprotein</keyword>
<dbReference type="InterPro" id="IPR001764">
    <property type="entry name" value="Glyco_hydro_3_N"/>
</dbReference>
<gene>
    <name evidence="12" type="ORF">CROQUDRAFT_538950</name>
</gene>
<evidence type="ECO:0000256" key="2">
    <source>
        <dbReference type="ARBA" id="ARBA00004987"/>
    </source>
</evidence>
<dbReference type="GO" id="GO:0030245">
    <property type="term" value="P:cellulose catabolic process"/>
    <property type="evidence" value="ECO:0007669"/>
    <property type="project" value="UniProtKB-KW"/>
</dbReference>
<dbReference type="EC" id="3.2.1.21" evidence="4"/>
<dbReference type="SUPFAM" id="SSF52279">
    <property type="entry name" value="Beta-D-glucan exohydrolase, C-terminal domain"/>
    <property type="match status" value="1"/>
</dbReference>
<dbReference type="AlphaFoldDB" id="A0A9P6NSD6"/>
<comment type="catalytic activity">
    <reaction evidence="1">
        <text>Hydrolysis of terminal, non-reducing beta-D-glucosyl residues with release of beta-D-glucose.</text>
        <dbReference type="EC" id="3.2.1.21"/>
    </reaction>
</comment>
<comment type="caution">
    <text evidence="12">The sequence shown here is derived from an EMBL/GenBank/DDBJ whole genome shotgun (WGS) entry which is preliminary data.</text>
</comment>
<dbReference type="SMART" id="SM01217">
    <property type="entry name" value="Fn3_like"/>
    <property type="match status" value="1"/>
</dbReference>
<dbReference type="PANTHER" id="PTHR42715:SF2">
    <property type="entry name" value="BETA-GLUCOSIDASE F-RELATED"/>
    <property type="match status" value="1"/>
</dbReference>
<dbReference type="Gene3D" id="3.20.20.300">
    <property type="entry name" value="Glycoside hydrolase, family 3, N-terminal domain"/>
    <property type="match status" value="1"/>
</dbReference>
<evidence type="ECO:0000256" key="4">
    <source>
        <dbReference type="ARBA" id="ARBA00012744"/>
    </source>
</evidence>
<evidence type="ECO:0000256" key="9">
    <source>
        <dbReference type="ARBA" id="ARBA00023295"/>
    </source>
</evidence>
<dbReference type="Gene3D" id="2.60.40.10">
    <property type="entry name" value="Immunoglobulins"/>
    <property type="match status" value="1"/>
</dbReference>
<dbReference type="SUPFAM" id="SSF51445">
    <property type="entry name" value="(Trans)glycosidases"/>
    <property type="match status" value="1"/>
</dbReference>
<evidence type="ECO:0000256" key="6">
    <source>
        <dbReference type="ARBA" id="ARBA00023001"/>
    </source>
</evidence>
<dbReference type="InterPro" id="IPR026891">
    <property type="entry name" value="Fn3-like"/>
</dbReference>
<keyword evidence="6" id="KW-0136">Cellulose degradation</keyword>
<evidence type="ECO:0000256" key="8">
    <source>
        <dbReference type="ARBA" id="ARBA00023277"/>
    </source>
</evidence>
<keyword evidence="5" id="KW-0378">Hydrolase</keyword>
<dbReference type="InterPro" id="IPR017853">
    <property type="entry name" value="GH"/>
</dbReference>
<dbReference type="Pfam" id="PF00933">
    <property type="entry name" value="Glyco_hydro_3"/>
    <property type="match status" value="1"/>
</dbReference>
<evidence type="ECO:0000256" key="5">
    <source>
        <dbReference type="ARBA" id="ARBA00022801"/>
    </source>
</evidence>
<evidence type="ECO:0000256" key="1">
    <source>
        <dbReference type="ARBA" id="ARBA00000448"/>
    </source>
</evidence>
<dbReference type="InterPro" id="IPR050288">
    <property type="entry name" value="Cellulose_deg_GH3"/>
</dbReference>
<dbReference type="InterPro" id="IPR002772">
    <property type="entry name" value="Glyco_hydro_3_C"/>
</dbReference>
<keyword evidence="8" id="KW-0119">Carbohydrate metabolism</keyword>
<dbReference type="OrthoDB" id="416222at2759"/>
<proteinExistence type="inferred from homology"/>
<protein>
    <recommendedName>
        <fullName evidence="4">beta-glucosidase</fullName>
        <ecNumber evidence="4">3.2.1.21</ecNumber>
    </recommendedName>
</protein>
<dbReference type="Pfam" id="PF01915">
    <property type="entry name" value="Glyco_hydro_3_C"/>
    <property type="match status" value="1"/>
</dbReference>
<accession>A0A9P6NSD6</accession>
<evidence type="ECO:0000256" key="7">
    <source>
        <dbReference type="ARBA" id="ARBA00023180"/>
    </source>
</evidence>
<dbReference type="FunFam" id="3.40.50.1700:FF:000003">
    <property type="entry name" value="Probable beta-glucosidase"/>
    <property type="match status" value="1"/>
</dbReference>
<dbReference type="Proteomes" id="UP000886653">
    <property type="component" value="Unassembled WGS sequence"/>
</dbReference>
<dbReference type="PRINTS" id="PR00133">
    <property type="entry name" value="GLHYDRLASE3"/>
</dbReference>
<keyword evidence="13" id="KW-1185">Reference proteome</keyword>
<comment type="pathway">
    <text evidence="2">Glycan metabolism; cellulose degradation.</text>
</comment>
<dbReference type="InterPro" id="IPR013783">
    <property type="entry name" value="Ig-like_fold"/>
</dbReference>
<evidence type="ECO:0000313" key="13">
    <source>
        <dbReference type="Proteomes" id="UP000886653"/>
    </source>
</evidence>
<keyword evidence="9" id="KW-0326">Glycosidase</keyword>
<evidence type="ECO:0000256" key="3">
    <source>
        <dbReference type="ARBA" id="ARBA00005336"/>
    </source>
</evidence>
<dbReference type="InterPro" id="IPR036881">
    <property type="entry name" value="Glyco_hydro_3_C_sf"/>
</dbReference>
<dbReference type="FunFam" id="3.20.20.300:FF:000002">
    <property type="entry name" value="Probable beta-glucosidase"/>
    <property type="match status" value="1"/>
</dbReference>
<name>A0A9P6NSD6_9BASI</name>
<dbReference type="PANTHER" id="PTHR42715">
    <property type="entry name" value="BETA-GLUCOSIDASE"/>
    <property type="match status" value="1"/>
</dbReference>
<dbReference type="InterPro" id="IPR036962">
    <property type="entry name" value="Glyco_hydro_3_N_sf"/>
</dbReference>
<evidence type="ECO:0000256" key="10">
    <source>
        <dbReference type="ARBA" id="ARBA00023326"/>
    </source>
</evidence>
<reference evidence="12" key="1">
    <citation type="submission" date="2013-11" db="EMBL/GenBank/DDBJ databases">
        <title>Genome sequence of the fusiform rust pathogen reveals effectors for host alternation and coevolution with pine.</title>
        <authorList>
            <consortium name="DOE Joint Genome Institute"/>
            <person name="Smith K."/>
            <person name="Pendleton A."/>
            <person name="Kubisiak T."/>
            <person name="Anderson C."/>
            <person name="Salamov A."/>
            <person name="Aerts A."/>
            <person name="Riley R."/>
            <person name="Clum A."/>
            <person name="Lindquist E."/>
            <person name="Ence D."/>
            <person name="Campbell M."/>
            <person name="Kronenberg Z."/>
            <person name="Feau N."/>
            <person name="Dhillon B."/>
            <person name="Hamelin R."/>
            <person name="Burleigh J."/>
            <person name="Smith J."/>
            <person name="Yandell M."/>
            <person name="Nelson C."/>
            <person name="Grigoriev I."/>
            <person name="Davis J."/>
        </authorList>
    </citation>
    <scope>NUCLEOTIDE SEQUENCE</scope>
    <source>
        <strain evidence="12">G11</strain>
    </source>
</reference>
<keyword evidence="10" id="KW-0624">Polysaccharide degradation</keyword>
<dbReference type="Gene3D" id="3.40.50.1700">
    <property type="entry name" value="Glycoside hydrolase family 3 C-terminal domain"/>
    <property type="match status" value="1"/>
</dbReference>
<dbReference type="Pfam" id="PF14310">
    <property type="entry name" value="Fn3-like"/>
    <property type="match status" value="1"/>
</dbReference>
<feature type="domain" description="Fibronectin type III-like" evidence="11">
    <location>
        <begin position="759"/>
        <end position="828"/>
    </location>
</feature>
<evidence type="ECO:0000313" key="12">
    <source>
        <dbReference type="EMBL" id="KAG0151348.1"/>
    </source>
</evidence>
<organism evidence="12 13">
    <name type="scientific">Cronartium quercuum f. sp. fusiforme G11</name>
    <dbReference type="NCBI Taxonomy" id="708437"/>
    <lineage>
        <taxon>Eukaryota</taxon>
        <taxon>Fungi</taxon>
        <taxon>Dikarya</taxon>
        <taxon>Basidiomycota</taxon>
        <taxon>Pucciniomycotina</taxon>
        <taxon>Pucciniomycetes</taxon>
        <taxon>Pucciniales</taxon>
        <taxon>Coleosporiaceae</taxon>
        <taxon>Cronartium</taxon>
    </lineage>
</organism>
<dbReference type="GO" id="GO:0008422">
    <property type="term" value="F:beta-glucosidase activity"/>
    <property type="evidence" value="ECO:0007669"/>
    <property type="project" value="UniProtKB-EC"/>
</dbReference>
<evidence type="ECO:0000259" key="11">
    <source>
        <dbReference type="SMART" id="SM01217"/>
    </source>
</evidence>
<sequence length="837" mass="91654">MPHTTHSTFTKLITGLTFITQACYHTVSHSTLKLQPYRGLDTTDSIPTSDQSNSIKNVTVSVSSSAHESNFPFKVIPAPTGYEEWVSPVVLPAPPQDGSQGWGDALARAKHFVSQLTIEEKVNLTTGSGVDGPCVGQTGTVPRLGFNQPICLQDAPTGVRFSDFISVFPAQINVAATFDRALMRRRGVALGSEFVGKGVNVALAPMTNLMRAPASGRSWEGFGADPFLSGVGSVESIIGMQSTGVSACIKHYVGAEQEHFRGGSGSVGASSNIDDRTFRELYGWPFAESIRVGVDYVMCSYNRINQTQACENSKLINGVAKGEQNFQGVFLSDWTAMMSGVRAALAGLDMDMPGFEQYGQPSERNPAQAKSSYWGLQLVEAVRNGSVPISRLDDMTQRIISTYYKRGQDRESYPRINFHSFGQGTTVEQAAGNKHVNVQGKHHKLIREIGAASIVLLKNHDRTLPLRSPDQLKSIAILGSSAGNNPNGVNSCTDRGCDSGTLAIGWGSGTADFPYLVSPALAIETYVQAKNPDITLQIVLNDTNHDQITAVASKAELAIVHVTADSGEAYITVEGNVGDRNNLKLWHGGDALILNAAAVCSNTIVVINSVGPVDMESWINHPNVTAVIYAGLLGQETGNAEVDILWGKVNPSARLPFTIGKRRNDYPADVVYNSTMKFPQNTYKEGIFIDYRHFDYHQIEPRFEYGFGLSYTSFKYFNLILEKPEESKNNKDSDQTDPYMTAFTVTFSIENIGSVDGNEVAQLYLGFPPQTGEPVRILRGFDRTFIKSRETKRVEINLRMIDISVWDVVHQEWVIPDGRMKIWIGASSRDLRLEIDF</sequence>
<dbReference type="EMBL" id="MU167213">
    <property type="protein sequence ID" value="KAG0151348.1"/>
    <property type="molecule type" value="Genomic_DNA"/>
</dbReference>
<comment type="similarity">
    <text evidence="3">Belongs to the glycosyl hydrolase 3 family.</text>
</comment>